<evidence type="ECO:0000313" key="6">
    <source>
        <dbReference type="EMBL" id="KAF2207704.1"/>
    </source>
</evidence>
<dbReference type="EMBL" id="ML992701">
    <property type="protein sequence ID" value="KAF2207704.1"/>
    <property type="molecule type" value="Genomic_DNA"/>
</dbReference>
<feature type="domain" description="Enoyl reductase (ER)" evidence="5">
    <location>
        <begin position="16"/>
        <end position="349"/>
    </location>
</feature>
<keyword evidence="2 4" id="KW-0862">Zinc</keyword>
<dbReference type="Gene3D" id="3.90.180.10">
    <property type="entry name" value="Medium-chain alcohol dehydrogenases, catalytic domain"/>
    <property type="match status" value="1"/>
</dbReference>
<dbReference type="CDD" id="cd08254">
    <property type="entry name" value="hydroxyacyl_CoA_DH"/>
    <property type="match status" value="1"/>
</dbReference>
<evidence type="ECO:0000256" key="3">
    <source>
        <dbReference type="ARBA" id="ARBA00023002"/>
    </source>
</evidence>
<keyword evidence="7" id="KW-1185">Reference proteome</keyword>
<dbReference type="Proteomes" id="UP000799539">
    <property type="component" value="Unassembled WGS sequence"/>
</dbReference>
<evidence type="ECO:0000256" key="1">
    <source>
        <dbReference type="ARBA" id="ARBA00022723"/>
    </source>
</evidence>
<dbReference type="SUPFAM" id="SSF50129">
    <property type="entry name" value="GroES-like"/>
    <property type="match status" value="1"/>
</dbReference>
<keyword evidence="1 4" id="KW-0479">Metal-binding</keyword>
<keyword evidence="3" id="KW-0560">Oxidoreductase</keyword>
<dbReference type="GO" id="GO:0008270">
    <property type="term" value="F:zinc ion binding"/>
    <property type="evidence" value="ECO:0007669"/>
    <property type="project" value="InterPro"/>
</dbReference>
<sequence>MVNPSTRMFAWRKHQGNETPQWDEVPVPKTPLTGFLCKMLASGVCHSDQAMLKDTNPRPWFCEKYILGHEGCGQIVEIGDEVTDKRFKVGDIVAMFSIPGCGQEDCAECSRGTPQLCLHCHHSGIGQDGFFAPFATIDQRGAVLIPKGVSPLQAAVATDAVSTAYHAIHRRAEVKSNETVLLFGLGGLGFNGLQVLKTTGARIIVSEVRQERLDAALRLGIPASDIIPIGTSVQDFVKQNGLEEKIDTTIDFVGLKQTFEDGQQVVRRAGKMVCIGTLSPENTISMKVGVRKRLTVLFSYGAQVGDLEEVLQLIAQGAIQPDVEQGKLEDFPQWLQKLCNGKVAGRVALCT</sequence>
<dbReference type="AlphaFoldDB" id="A0A6A6F316"/>
<evidence type="ECO:0000259" key="5">
    <source>
        <dbReference type="SMART" id="SM00829"/>
    </source>
</evidence>
<protein>
    <recommendedName>
        <fullName evidence="5">Enoyl reductase (ER) domain-containing protein</fullName>
    </recommendedName>
</protein>
<evidence type="ECO:0000256" key="4">
    <source>
        <dbReference type="RuleBase" id="RU361277"/>
    </source>
</evidence>
<dbReference type="InterPro" id="IPR050129">
    <property type="entry name" value="Zn_alcohol_dh"/>
</dbReference>
<evidence type="ECO:0000256" key="2">
    <source>
        <dbReference type="ARBA" id="ARBA00022833"/>
    </source>
</evidence>
<proteinExistence type="inferred from homology"/>
<dbReference type="InterPro" id="IPR013154">
    <property type="entry name" value="ADH-like_N"/>
</dbReference>
<dbReference type="SMART" id="SM00829">
    <property type="entry name" value="PKS_ER"/>
    <property type="match status" value="1"/>
</dbReference>
<evidence type="ECO:0000313" key="7">
    <source>
        <dbReference type="Proteomes" id="UP000799539"/>
    </source>
</evidence>
<dbReference type="OrthoDB" id="1879366at2759"/>
<dbReference type="InterPro" id="IPR002328">
    <property type="entry name" value="ADH_Zn_CS"/>
</dbReference>
<dbReference type="Pfam" id="PF08240">
    <property type="entry name" value="ADH_N"/>
    <property type="match status" value="1"/>
</dbReference>
<dbReference type="PANTHER" id="PTHR43401:SF4">
    <property type="entry name" value="D-ARABINOSE 1-DEHYDROGENASE (NADP(+))"/>
    <property type="match status" value="1"/>
</dbReference>
<comment type="cofactor">
    <cofactor evidence="4">
        <name>Zn(2+)</name>
        <dbReference type="ChEBI" id="CHEBI:29105"/>
    </cofactor>
</comment>
<dbReference type="InterPro" id="IPR036291">
    <property type="entry name" value="NAD(P)-bd_dom_sf"/>
</dbReference>
<dbReference type="Pfam" id="PF00107">
    <property type="entry name" value="ADH_zinc_N"/>
    <property type="match status" value="1"/>
</dbReference>
<dbReference type="GO" id="GO:0016491">
    <property type="term" value="F:oxidoreductase activity"/>
    <property type="evidence" value="ECO:0007669"/>
    <property type="project" value="UniProtKB-KW"/>
</dbReference>
<dbReference type="InterPro" id="IPR020843">
    <property type="entry name" value="ER"/>
</dbReference>
<name>A0A6A6F316_9PEZI</name>
<dbReference type="InterPro" id="IPR013149">
    <property type="entry name" value="ADH-like_C"/>
</dbReference>
<accession>A0A6A6F316</accession>
<dbReference type="SUPFAM" id="SSF51735">
    <property type="entry name" value="NAD(P)-binding Rossmann-fold domains"/>
    <property type="match status" value="1"/>
</dbReference>
<dbReference type="Gene3D" id="3.40.50.720">
    <property type="entry name" value="NAD(P)-binding Rossmann-like Domain"/>
    <property type="match status" value="1"/>
</dbReference>
<organism evidence="6 7">
    <name type="scientific">Cercospora zeae-maydis SCOH1-5</name>
    <dbReference type="NCBI Taxonomy" id="717836"/>
    <lineage>
        <taxon>Eukaryota</taxon>
        <taxon>Fungi</taxon>
        <taxon>Dikarya</taxon>
        <taxon>Ascomycota</taxon>
        <taxon>Pezizomycotina</taxon>
        <taxon>Dothideomycetes</taxon>
        <taxon>Dothideomycetidae</taxon>
        <taxon>Mycosphaerellales</taxon>
        <taxon>Mycosphaerellaceae</taxon>
        <taxon>Cercospora</taxon>
    </lineage>
</organism>
<dbReference type="InterPro" id="IPR011032">
    <property type="entry name" value="GroES-like_sf"/>
</dbReference>
<gene>
    <name evidence="6" type="ORF">CERZMDRAFT_115050</name>
</gene>
<dbReference type="PANTHER" id="PTHR43401">
    <property type="entry name" value="L-THREONINE 3-DEHYDROGENASE"/>
    <property type="match status" value="1"/>
</dbReference>
<dbReference type="PROSITE" id="PS00059">
    <property type="entry name" value="ADH_ZINC"/>
    <property type="match status" value="1"/>
</dbReference>
<reference evidence="6" key="1">
    <citation type="journal article" date="2020" name="Stud. Mycol.">
        <title>101 Dothideomycetes genomes: a test case for predicting lifestyles and emergence of pathogens.</title>
        <authorList>
            <person name="Haridas S."/>
            <person name="Albert R."/>
            <person name="Binder M."/>
            <person name="Bloem J."/>
            <person name="Labutti K."/>
            <person name="Salamov A."/>
            <person name="Andreopoulos B."/>
            <person name="Baker S."/>
            <person name="Barry K."/>
            <person name="Bills G."/>
            <person name="Bluhm B."/>
            <person name="Cannon C."/>
            <person name="Castanera R."/>
            <person name="Culley D."/>
            <person name="Daum C."/>
            <person name="Ezra D."/>
            <person name="Gonzalez J."/>
            <person name="Henrissat B."/>
            <person name="Kuo A."/>
            <person name="Liang C."/>
            <person name="Lipzen A."/>
            <person name="Lutzoni F."/>
            <person name="Magnuson J."/>
            <person name="Mondo S."/>
            <person name="Nolan M."/>
            <person name="Ohm R."/>
            <person name="Pangilinan J."/>
            <person name="Park H.-J."/>
            <person name="Ramirez L."/>
            <person name="Alfaro M."/>
            <person name="Sun H."/>
            <person name="Tritt A."/>
            <person name="Yoshinaga Y."/>
            <person name="Zwiers L.-H."/>
            <person name="Turgeon B."/>
            <person name="Goodwin S."/>
            <person name="Spatafora J."/>
            <person name="Crous P."/>
            <person name="Grigoriev I."/>
        </authorList>
    </citation>
    <scope>NUCLEOTIDE SEQUENCE</scope>
    <source>
        <strain evidence="6">SCOH1-5</strain>
    </source>
</reference>
<comment type="similarity">
    <text evidence="4">Belongs to the zinc-containing alcohol dehydrogenase family.</text>
</comment>